<gene>
    <name evidence="2" type="ORF">FR698_14155</name>
</gene>
<organism evidence="2 3">
    <name type="scientific">Pelomicrobium methylotrophicum</name>
    <dbReference type="NCBI Taxonomy" id="2602750"/>
    <lineage>
        <taxon>Bacteria</taxon>
        <taxon>Pseudomonadati</taxon>
        <taxon>Pseudomonadota</taxon>
        <taxon>Hydrogenophilia</taxon>
        <taxon>Hydrogenophilia incertae sedis</taxon>
        <taxon>Pelomicrobium</taxon>
    </lineage>
</organism>
<dbReference type="Gene3D" id="1.10.760.10">
    <property type="entry name" value="Cytochrome c-like domain"/>
    <property type="match status" value="1"/>
</dbReference>
<dbReference type="GO" id="GO:0020037">
    <property type="term" value="F:heme binding"/>
    <property type="evidence" value="ECO:0007669"/>
    <property type="project" value="InterPro"/>
</dbReference>
<sequence>MVRILLLALVSVVCVGAASANPFPKGDPAKGRRLMAEAQCDACHIAMFGGDGSRIYTRPNRRVNNPSQLRSQVRFCATQLKANWFPEEEEHVAAYLNQQYYHFK</sequence>
<dbReference type="InterPro" id="IPR036909">
    <property type="entry name" value="Cyt_c-like_dom_sf"/>
</dbReference>
<dbReference type="EMBL" id="VPFL01000024">
    <property type="protein sequence ID" value="TXF10681.1"/>
    <property type="molecule type" value="Genomic_DNA"/>
</dbReference>
<dbReference type="RefSeq" id="WP_147800854.1">
    <property type="nucleotide sequence ID" value="NZ_VPFL01000024.1"/>
</dbReference>
<proteinExistence type="predicted"/>
<keyword evidence="1" id="KW-0732">Signal</keyword>
<feature type="signal peptide" evidence="1">
    <location>
        <begin position="1"/>
        <end position="20"/>
    </location>
</feature>
<keyword evidence="3" id="KW-1185">Reference proteome</keyword>
<dbReference type="GO" id="GO:0009055">
    <property type="term" value="F:electron transfer activity"/>
    <property type="evidence" value="ECO:0007669"/>
    <property type="project" value="InterPro"/>
</dbReference>
<protein>
    <submittedName>
        <fullName evidence="2">Cytochrome c</fullName>
    </submittedName>
</protein>
<evidence type="ECO:0000313" key="2">
    <source>
        <dbReference type="EMBL" id="TXF10681.1"/>
    </source>
</evidence>
<dbReference type="OrthoDB" id="9796294at2"/>
<reference evidence="2 3" key="1">
    <citation type="submission" date="2019-08" db="EMBL/GenBank/DDBJ databases">
        <title>Pelomicrobium methylotrophicum gen. nov., sp. nov. a moderately thermophilic, facultatively anaerobic, lithoautotrophic and methylotrophic bacterium isolated from a terrestrial mud volcano.</title>
        <authorList>
            <person name="Slobodkina G.B."/>
            <person name="Merkel A.Y."/>
            <person name="Slobodkin A.I."/>
        </authorList>
    </citation>
    <scope>NUCLEOTIDE SEQUENCE [LARGE SCALE GENOMIC DNA]</scope>
    <source>
        <strain evidence="2 3">SM250</strain>
    </source>
</reference>
<evidence type="ECO:0000313" key="3">
    <source>
        <dbReference type="Proteomes" id="UP000321201"/>
    </source>
</evidence>
<feature type="chain" id="PRO_5023108484" evidence="1">
    <location>
        <begin position="21"/>
        <end position="104"/>
    </location>
</feature>
<name>A0A5C7EUE7_9PROT</name>
<dbReference type="AlphaFoldDB" id="A0A5C7EUE7"/>
<dbReference type="SUPFAM" id="SSF46626">
    <property type="entry name" value="Cytochrome c"/>
    <property type="match status" value="1"/>
</dbReference>
<comment type="caution">
    <text evidence="2">The sequence shown here is derived from an EMBL/GenBank/DDBJ whole genome shotgun (WGS) entry which is preliminary data.</text>
</comment>
<dbReference type="InParanoid" id="A0A5C7EUE7"/>
<dbReference type="Proteomes" id="UP000321201">
    <property type="component" value="Unassembled WGS sequence"/>
</dbReference>
<evidence type="ECO:0000256" key="1">
    <source>
        <dbReference type="SAM" id="SignalP"/>
    </source>
</evidence>
<accession>A0A5C7EUE7</accession>